<evidence type="ECO:0000256" key="1">
    <source>
        <dbReference type="ARBA" id="ARBA00004123"/>
    </source>
</evidence>
<evidence type="ECO:0000313" key="3">
    <source>
        <dbReference type="EMBL" id="KAK8850831.1"/>
    </source>
</evidence>
<accession>A0ABR2HP49</accession>
<evidence type="ECO:0000313" key="4">
    <source>
        <dbReference type="Proteomes" id="UP001390339"/>
    </source>
</evidence>
<organism evidence="3 4">
    <name type="scientific">Apiospora arundinis</name>
    <dbReference type="NCBI Taxonomy" id="335852"/>
    <lineage>
        <taxon>Eukaryota</taxon>
        <taxon>Fungi</taxon>
        <taxon>Dikarya</taxon>
        <taxon>Ascomycota</taxon>
        <taxon>Pezizomycotina</taxon>
        <taxon>Sordariomycetes</taxon>
        <taxon>Xylariomycetidae</taxon>
        <taxon>Amphisphaeriales</taxon>
        <taxon>Apiosporaceae</taxon>
        <taxon>Apiospora</taxon>
    </lineage>
</organism>
<evidence type="ECO:0000256" key="2">
    <source>
        <dbReference type="ARBA" id="ARBA00023242"/>
    </source>
</evidence>
<dbReference type="Proteomes" id="UP001390339">
    <property type="component" value="Unassembled WGS sequence"/>
</dbReference>
<proteinExistence type="predicted"/>
<dbReference type="InterPro" id="IPR021858">
    <property type="entry name" value="Fun_TF"/>
</dbReference>
<dbReference type="PANTHER" id="PTHR37534">
    <property type="entry name" value="TRANSCRIPTIONAL ACTIVATOR PROTEIN UGA3"/>
    <property type="match status" value="1"/>
</dbReference>
<sequence>MMPSNHITGIQRSTAAEQSLGLQRLAAVCPDVENLREVYYLPVYKPGSKKSGFKLSWPKEGDKRRAVVTQGPMISSVPLNQNERSLPKSNDARIINVTSEDLEVQYRYTASNYSTLQIPSAWNARILENVEQDLIEYFQSVASRSLSTFGQDPVKLGQILLRIAFAGDDNTSSRLAAQQSLLAFSSAHRHNVHSRGTEYKIAAIKALSDLSGREIGITEAVQHVAAGMLLCAYEMQHSTCTTGHWLIFLCGTQDIIQITGLDTVHDDPDLVALLDWVYYHNVLARFSRQHWHRKEFTGIQIVPMRLPGETFTTETSPLAYIELLSEMCDGAVTPAPSRGSHGDLTDHQNYLKILDWKIRNLPVTTSGFGFGCDVESKLELYRLAMLIYLNRASEDTLRQAARTQQHVDQGFSILSKLGFCDHQFPVFILGCEARGDGEREEILRLIQRTEEHGTCRAFNYVKRLLEAFWAQKDLASGGGRDLKYWDQLSDVMSRCAVLPTFA</sequence>
<protein>
    <submittedName>
        <fullName evidence="3">Fungal-specific transcription factor domain-containing protein</fullName>
    </submittedName>
</protein>
<dbReference type="EMBL" id="JAPCWZ010000009">
    <property type="protein sequence ID" value="KAK8850831.1"/>
    <property type="molecule type" value="Genomic_DNA"/>
</dbReference>
<reference evidence="3 4" key="1">
    <citation type="journal article" date="2024" name="IMA Fungus">
        <title>Apiospora arundinis, a panoply of carbohydrate-active enzymes and secondary metabolites.</title>
        <authorList>
            <person name="Sorensen T."/>
            <person name="Petersen C."/>
            <person name="Muurmann A.T."/>
            <person name="Christiansen J.V."/>
            <person name="Brundto M.L."/>
            <person name="Overgaard C.K."/>
            <person name="Boysen A.T."/>
            <person name="Wollenberg R.D."/>
            <person name="Larsen T.O."/>
            <person name="Sorensen J.L."/>
            <person name="Nielsen K.L."/>
            <person name="Sondergaard T.E."/>
        </authorList>
    </citation>
    <scope>NUCLEOTIDE SEQUENCE [LARGE SCALE GENOMIC DNA]</scope>
    <source>
        <strain evidence="3 4">AAU 773</strain>
    </source>
</reference>
<comment type="subcellular location">
    <subcellularLocation>
        <location evidence="1">Nucleus</location>
    </subcellularLocation>
</comment>
<comment type="caution">
    <text evidence="3">The sequence shown here is derived from an EMBL/GenBank/DDBJ whole genome shotgun (WGS) entry which is preliminary data.</text>
</comment>
<keyword evidence="4" id="KW-1185">Reference proteome</keyword>
<name>A0ABR2HP49_9PEZI</name>
<dbReference type="PANTHER" id="PTHR37534:SF39">
    <property type="entry name" value="TRANSCRIPTION FACTOR DOMAIN-CONTAINING PROTEIN"/>
    <property type="match status" value="1"/>
</dbReference>
<keyword evidence="2" id="KW-0539">Nucleus</keyword>
<dbReference type="Pfam" id="PF11951">
    <property type="entry name" value="Fungal_trans_2"/>
    <property type="match status" value="1"/>
</dbReference>
<gene>
    <name evidence="3" type="ORF">PGQ11_013310</name>
</gene>